<keyword evidence="3 8" id="KW-0436">Ligase</keyword>
<dbReference type="InterPro" id="IPR012795">
    <property type="entry name" value="tRNA_Ile_lys_synt_N"/>
</dbReference>
<dbReference type="InterPro" id="IPR012796">
    <property type="entry name" value="Lysidine-tRNA-synth_C"/>
</dbReference>
<comment type="function">
    <text evidence="8">Ligates lysine onto the cytidine present at position 34 of the AUA codon-specific tRNA(Ile) that contains the anticodon CAU, in an ATP-dependent manner. Cytidine is converted to lysidine, thus changing the amino acid specificity of the tRNA from methionine to isoleucine.</text>
</comment>
<evidence type="ECO:0000256" key="5">
    <source>
        <dbReference type="ARBA" id="ARBA00022741"/>
    </source>
</evidence>
<dbReference type="PANTHER" id="PTHR43033:SF1">
    <property type="entry name" value="TRNA(ILE)-LYSIDINE SYNTHASE-RELATED"/>
    <property type="match status" value="1"/>
</dbReference>
<comment type="domain">
    <text evidence="8">The N-terminal region contains the highly conserved SGGXDS motif, predicted to be a P-loop motif involved in ATP binding.</text>
</comment>
<dbReference type="Gene3D" id="3.40.50.620">
    <property type="entry name" value="HUPs"/>
    <property type="match status" value="1"/>
</dbReference>
<dbReference type="SMART" id="SM00977">
    <property type="entry name" value="TilS_C"/>
    <property type="match status" value="1"/>
</dbReference>
<dbReference type="PANTHER" id="PTHR43033">
    <property type="entry name" value="TRNA(ILE)-LYSIDINE SYNTHASE-RELATED"/>
    <property type="match status" value="1"/>
</dbReference>
<proteinExistence type="inferred from homology"/>
<comment type="caution">
    <text evidence="10">The sequence shown here is derived from an EMBL/GenBank/DDBJ whole genome shotgun (WGS) entry which is preliminary data.</text>
</comment>
<sequence>MNEKNKFLKKVKKFAHDKMLWTKKDKILLAVSGGPDSLGLLLAMNELKRSEGFSIGCCTIDHHLRKESAEEVIYVNKICEELGIDCKVIDINVKERQEESNKSCETAARELRYEALKEIFTKYKYTKIALAHHSDDQAETVIHRLIRGGGMTGLSGMLPKREYFIRPFLAVTKKEIQAYIDEFPYIPAHDKTNDIPDVTRNKIRLQLIPYLKKYNPNIVNTICRTAAIMQDEDEYIRTEVLNFAKKHIKKEHGFTVLNTEEFKSVMPALQRRIIRYIFSEYNNEHYTLDYISVERFRELIYSGKTGNITSSSNMLLKIEKGYCIFTEGNTRNLKSFKIIDNIDYKYEEYMKNIFLNQSYADIMKQCVEKSKKICELGKYSLYEYRTTLKPEVVLLNQYVLDADKVGKLKLRYKKNGDMFSPNGIDGTQKIVKCMQSLRIDSADRKTWPLLADENNIYWIPFCRGSREARVTDKTTDFLVVTLIK</sequence>
<evidence type="ECO:0000256" key="4">
    <source>
        <dbReference type="ARBA" id="ARBA00022694"/>
    </source>
</evidence>
<keyword evidence="2 8" id="KW-0963">Cytoplasm</keyword>
<evidence type="ECO:0000259" key="9">
    <source>
        <dbReference type="SMART" id="SM00977"/>
    </source>
</evidence>
<feature type="binding site" evidence="8">
    <location>
        <begin position="32"/>
        <end position="37"/>
    </location>
    <ligand>
        <name>ATP</name>
        <dbReference type="ChEBI" id="CHEBI:30616"/>
    </ligand>
</feature>
<dbReference type="NCBIfam" id="TIGR02433">
    <property type="entry name" value="lysidine_TilS_C"/>
    <property type="match status" value="1"/>
</dbReference>
<dbReference type="EC" id="6.3.4.19" evidence="8"/>
<dbReference type="InterPro" id="IPR014729">
    <property type="entry name" value="Rossmann-like_a/b/a_fold"/>
</dbReference>
<dbReference type="GO" id="GO:0006400">
    <property type="term" value="P:tRNA modification"/>
    <property type="evidence" value="ECO:0007669"/>
    <property type="project" value="UniProtKB-UniRule"/>
</dbReference>
<dbReference type="AlphaFoldDB" id="E4L7Z1"/>
<dbReference type="SUPFAM" id="SSF52402">
    <property type="entry name" value="Adenine nucleotide alpha hydrolases-like"/>
    <property type="match status" value="1"/>
</dbReference>
<keyword evidence="5 8" id="KW-0547">Nucleotide-binding</keyword>
<evidence type="ECO:0000256" key="7">
    <source>
        <dbReference type="ARBA" id="ARBA00048539"/>
    </source>
</evidence>
<dbReference type="Gene3D" id="1.20.59.20">
    <property type="match status" value="1"/>
</dbReference>
<gene>
    <name evidence="8 10" type="primary">tilS</name>
    <name evidence="10" type="ORF">HMPREF9220_0832</name>
</gene>
<dbReference type="NCBIfam" id="TIGR02432">
    <property type="entry name" value="lysidine_TilS_N"/>
    <property type="match status" value="1"/>
</dbReference>
<protein>
    <recommendedName>
        <fullName evidence="8">tRNA(Ile)-lysidine synthase</fullName>
        <ecNumber evidence="8">6.3.4.19</ecNumber>
    </recommendedName>
    <alternativeName>
        <fullName evidence="8">tRNA(Ile)-2-lysyl-cytidine synthase</fullName>
    </alternativeName>
    <alternativeName>
        <fullName evidence="8">tRNA(Ile)-lysidine synthetase</fullName>
    </alternativeName>
</protein>
<dbReference type="SUPFAM" id="SSF82829">
    <property type="entry name" value="MesJ substrate recognition domain-like"/>
    <property type="match status" value="1"/>
</dbReference>
<evidence type="ECO:0000256" key="8">
    <source>
        <dbReference type="HAMAP-Rule" id="MF_01161"/>
    </source>
</evidence>
<comment type="similarity">
    <text evidence="8">Belongs to the tRNA(Ile)-lysidine synthase family.</text>
</comment>
<dbReference type="CDD" id="cd01992">
    <property type="entry name" value="TilS_N"/>
    <property type="match status" value="1"/>
</dbReference>
<organism evidence="10 11">
    <name type="scientific">Dialister micraerophilus UPII 345-E</name>
    <dbReference type="NCBI Taxonomy" id="910314"/>
    <lineage>
        <taxon>Bacteria</taxon>
        <taxon>Bacillati</taxon>
        <taxon>Bacillota</taxon>
        <taxon>Negativicutes</taxon>
        <taxon>Veillonellales</taxon>
        <taxon>Veillonellaceae</taxon>
        <taxon>Dialister</taxon>
    </lineage>
</organism>
<dbReference type="RefSeq" id="WP_007554209.1">
    <property type="nucleotide sequence ID" value="NZ_AENT01000010.1"/>
</dbReference>
<keyword evidence="6 8" id="KW-0067">ATP-binding</keyword>
<dbReference type="InterPro" id="IPR012094">
    <property type="entry name" value="tRNA_Ile_lys_synt"/>
</dbReference>
<keyword evidence="4 8" id="KW-0819">tRNA processing</keyword>
<dbReference type="InterPro" id="IPR011063">
    <property type="entry name" value="TilS/TtcA_N"/>
</dbReference>
<evidence type="ECO:0000256" key="3">
    <source>
        <dbReference type="ARBA" id="ARBA00022598"/>
    </source>
</evidence>
<dbReference type="EMBL" id="AENT01000010">
    <property type="protein sequence ID" value="EFR43126.1"/>
    <property type="molecule type" value="Genomic_DNA"/>
</dbReference>
<dbReference type="GO" id="GO:0005737">
    <property type="term" value="C:cytoplasm"/>
    <property type="evidence" value="ECO:0007669"/>
    <property type="project" value="UniProtKB-SubCell"/>
</dbReference>
<dbReference type="Proteomes" id="UP000004594">
    <property type="component" value="Unassembled WGS sequence"/>
</dbReference>
<evidence type="ECO:0000313" key="11">
    <source>
        <dbReference type="Proteomes" id="UP000004594"/>
    </source>
</evidence>
<evidence type="ECO:0000256" key="1">
    <source>
        <dbReference type="ARBA" id="ARBA00004496"/>
    </source>
</evidence>
<evidence type="ECO:0000256" key="6">
    <source>
        <dbReference type="ARBA" id="ARBA00022840"/>
    </source>
</evidence>
<dbReference type="eggNOG" id="COG0037">
    <property type="taxonomic scope" value="Bacteria"/>
</dbReference>
<accession>E4L7Z1</accession>
<dbReference type="GO" id="GO:0005524">
    <property type="term" value="F:ATP binding"/>
    <property type="evidence" value="ECO:0007669"/>
    <property type="project" value="UniProtKB-UniRule"/>
</dbReference>
<dbReference type="HAMAP" id="MF_01161">
    <property type="entry name" value="tRNA_Ile_lys_synt"/>
    <property type="match status" value="1"/>
</dbReference>
<reference evidence="10 11" key="1">
    <citation type="submission" date="2010-11" db="EMBL/GenBank/DDBJ databases">
        <authorList>
            <person name="Durkin A.S."/>
            <person name="Madupu R."/>
            <person name="Torralba M."/>
            <person name="Gillis M."/>
            <person name="Methe B."/>
            <person name="Sutton G."/>
            <person name="Nelson K.E."/>
        </authorList>
    </citation>
    <scope>NUCLEOTIDE SEQUENCE [LARGE SCALE GENOMIC DNA]</scope>
    <source>
        <strain evidence="10 11">UPII 345-E</strain>
    </source>
</reference>
<dbReference type="GO" id="GO:0032267">
    <property type="term" value="F:tRNA(Ile)-lysidine synthase activity"/>
    <property type="evidence" value="ECO:0007669"/>
    <property type="project" value="UniProtKB-EC"/>
</dbReference>
<name>E4L7Z1_9FIRM</name>
<comment type="catalytic activity">
    <reaction evidence="7 8">
        <text>cytidine(34) in tRNA(Ile2) + L-lysine + ATP = lysidine(34) in tRNA(Ile2) + AMP + diphosphate + H(+)</text>
        <dbReference type="Rhea" id="RHEA:43744"/>
        <dbReference type="Rhea" id="RHEA-COMP:10625"/>
        <dbReference type="Rhea" id="RHEA-COMP:10670"/>
        <dbReference type="ChEBI" id="CHEBI:15378"/>
        <dbReference type="ChEBI" id="CHEBI:30616"/>
        <dbReference type="ChEBI" id="CHEBI:32551"/>
        <dbReference type="ChEBI" id="CHEBI:33019"/>
        <dbReference type="ChEBI" id="CHEBI:82748"/>
        <dbReference type="ChEBI" id="CHEBI:83665"/>
        <dbReference type="ChEBI" id="CHEBI:456215"/>
        <dbReference type="EC" id="6.3.4.19"/>
    </reaction>
</comment>
<dbReference type="Pfam" id="PF11734">
    <property type="entry name" value="TilS_C"/>
    <property type="match status" value="1"/>
</dbReference>
<comment type="subcellular location">
    <subcellularLocation>
        <location evidence="1 8">Cytoplasm</location>
    </subcellularLocation>
</comment>
<feature type="domain" description="Lysidine-tRNA(Ile) synthetase C-terminal" evidence="9">
    <location>
        <begin position="408"/>
        <end position="480"/>
    </location>
</feature>
<evidence type="ECO:0000256" key="2">
    <source>
        <dbReference type="ARBA" id="ARBA00022490"/>
    </source>
</evidence>
<evidence type="ECO:0000313" key="10">
    <source>
        <dbReference type="EMBL" id="EFR43126.1"/>
    </source>
</evidence>
<dbReference type="Pfam" id="PF01171">
    <property type="entry name" value="ATP_bind_3"/>
    <property type="match status" value="1"/>
</dbReference>
<dbReference type="SUPFAM" id="SSF56037">
    <property type="entry name" value="PheT/TilS domain"/>
    <property type="match status" value="1"/>
</dbReference>